<dbReference type="PANTHER" id="PTHR33124:SF40">
    <property type="entry name" value="TRANSCRIPTION FACTOR IBH1"/>
    <property type="match status" value="1"/>
</dbReference>
<keyword evidence="7" id="KW-1185">Reference proteome</keyword>
<dbReference type="PANTHER" id="PTHR33124">
    <property type="entry name" value="TRANSCRIPTION FACTOR IBH1-LIKE 1"/>
    <property type="match status" value="1"/>
</dbReference>
<dbReference type="InterPro" id="IPR044549">
    <property type="entry name" value="bHLH_AtIBH1-like"/>
</dbReference>
<dbReference type="Pfam" id="PF26576">
    <property type="entry name" value="IBH1_N"/>
    <property type="match status" value="1"/>
</dbReference>
<evidence type="ECO:0000313" key="7">
    <source>
        <dbReference type="Proteomes" id="UP001279734"/>
    </source>
</evidence>
<keyword evidence="3" id="KW-0804">Transcription</keyword>
<evidence type="ECO:0000313" key="6">
    <source>
        <dbReference type="EMBL" id="GMH30978.1"/>
    </source>
</evidence>
<evidence type="ECO:0000256" key="4">
    <source>
        <dbReference type="ARBA" id="ARBA00023242"/>
    </source>
</evidence>
<name>A0AAD3TJC9_NEPGR</name>
<keyword evidence="4" id="KW-0539">Nucleus</keyword>
<evidence type="ECO:0000259" key="5">
    <source>
        <dbReference type="Pfam" id="PF26576"/>
    </source>
</evidence>
<keyword evidence="2" id="KW-0805">Transcription regulation</keyword>
<gene>
    <name evidence="6" type="ORF">Nepgr_032821</name>
</gene>
<evidence type="ECO:0000256" key="3">
    <source>
        <dbReference type="ARBA" id="ARBA00023163"/>
    </source>
</evidence>
<proteinExistence type="predicted"/>
<evidence type="ECO:0000256" key="1">
    <source>
        <dbReference type="ARBA" id="ARBA00004123"/>
    </source>
</evidence>
<dbReference type="AlphaFoldDB" id="A0AAD3TJC9"/>
<dbReference type="GO" id="GO:0006355">
    <property type="term" value="P:regulation of DNA-templated transcription"/>
    <property type="evidence" value="ECO:0007669"/>
    <property type="project" value="InterPro"/>
</dbReference>
<dbReference type="CDD" id="cd11444">
    <property type="entry name" value="bHLH_AtIBH1_like"/>
    <property type="match status" value="1"/>
</dbReference>
<feature type="domain" description="IBH1-like N-terminal" evidence="5">
    <location>
        <begin position="13"/>
        <end position="79"/>
    </location>
</feature>
<evidence type="ECO:0000256" key="2">
    <source>
        <dbReference type="ARBA" id="ARBA00023015"/>
    </source>
</evidence>
<accession>A0AAD3TJC9</accession>
<organism evidence="6 7">
    <name type="scientific">Nepenthes gracilis</name>
    <name type="common">Slender pitcher plant</name>
    <dbReference type="NCBI Taxonomy" id="150966"/>
    <lineage>
        <taxon>Eukaryota</taxon>
        <taxon>Viridiplantae</taxon>
        <taxon>Streptophyta</taxon>
        <taxon>Embryophyta</taxon>
        <taxon>Tracheophyta</taxon>
        <taxon>Spermatophyta</taxon>
        <taxon>Magnoliopsida</taxon>
        <taxon>eudicotyledons</taxon>
        <taxon>Gunneridae</taxon>
        <taxon>Pentapetalae</taxon>
        <taxon>Caryophyllales</taxon>
        <taxon>Nepenthaceae</taxon>
        <taxon>Nepenthes</taxon>
    </lineage>
</organism>
<dbReference type="GO" id="GO:0005634">
    <property type="term" value="C:nucleus"/>
    <property type="evidence" value="ECO:0007669"/>
    <property type="project" value="UniProtKB-SubCell"/>
</dbReference>
<dbReference type="InterPro" id="IPR044660">
    <property type="entry name" value="IBH1-like"/>
</dbReference>
<comment type="subcellular location">
    <subcellularLocation>
        <location evidence="1">Nucleus</location>
    </subcellularLocation>
</comment>
<comment type="caution">
    <text evidence="6">The sequence shown here is derived from an EMBL/GenBank/DDBJ whole genome shotgun (WGS) entry which is preliminary data.</text>
</comment>
<dbReference type="Proteomes" id="UP001279734">
    <property type="component" value="Unassembled WGS sequence"/>
</dbReference>
<protein>
    <recommendedName>
        <fullName evidence="5">IBH1-like N-terminal domain-containing protein</fullName>
    </recommendedName>
</protein>
<dbReference type="InterPro" id="IPR059002">
    <property type="entry name" value="IBH1_N"/>
</dbReference>
<sequence length="168" mass="18925">MNPHPSSCSNGRSIRTRFARRFLRALKKIGSKGSSSRPSPRDISWRCRRVKIAADASMASAVGPRRVWSRTMLNMLRSRSHACLHASRLGNSRRPGADRHAVGKRKRLVLKRKLPNRLGLNQVNQLRRLVPGGEAMDLDILLDETAHYIKCLATQVKVMRSIVDYCSA</sequence>
<reference evidence="6" key="1">
    <citation type="submission" date="2023-05" db="EMBL/GenBank/DDBJ databases">
        <title>Nepenthes gracilis genome sequencing.</title>
        <authorList>
            <person name="Fukushima K."/>
        </authorList>
    </citation>
    <scope>NUCLEOTIDE SEQUENCE</scope>
    <source>
        <strain evidence="6">SING2019-196</strain>
    </source>
</reference>
<dbReference type="EMBL" id="BSYO01000039">
    <property type="protein sequence ID" value="GMH30978.1"/>
    <property type="molecule type" value="Genomic_DNA"/>
</dbReference>